<dbReference type="Proteomes" id="UP000284120">
    <property type="component" value="Unassembled WGS sequence"/>
</dbReference>
<dbReference type="EMBL" id="SAYW01000008">
    <property type="protein sequence ID" value="RWU03969.1"/>
    <property type="molecule type" value="Genomic_DNA"/>
</dbReference>
<evidence type="ECO:0000313" key="1">
    <source>
        <dbReference type="EMBL" id="RWU03969.1"/>
    </source>
</evidence>
<evidence type="ECO:0008006" key="3">
    <source>
        <dbReference type="Google" id="ProtNLM"/>
    </source>
</evidence>
<name>A0A3S3SPB3_9SPHI</name>
<sequence length="327" mass="37479">MLEFEFKEQLRSVAQDILKEGDFHESLAPAISKYHQLLFEMLEIDPDDEKEKEHIETEKGNAIGTWWAATCVKEVFRTQRFAKALAQAIRDIQCNEKRTVHVLYAGTGPFAALALPIMLTFQPTEVQFTLLEINQNSYAKLQDLMKRLDLLPYVKESKLVDATSYVLKNYDVDIVLSETMNLALFKEPQVSVMMNFERQLGNKALYLPNQIKVALCKQGRKDLEELKTLIKFDQLGMAELNKRTNANQELFEKIALEVELAQGERLCYHTEITIYKGFKLGLNDSSLTLLKSVKPNMQAGRYQLSLQYQVSNNPGFVVESKNIDVQN</sequence>
<dbReference type="InterPro" id="IPR029063">
    <property type="entry name" value="SAM-dependent_MTases_sf"/>
</dbReference>
<protein>
    <recommendedName>
        <fullName evidence="3">PRMT5 arginine-N-methyltransferase domain-containing protein</fullName>
    </recommendedName>
</protein>
<accession>A0A3S3SPB3</accession>
<keyword evidence="2" id="KW-1185">Reference proteome</keyword>
<dbReference type="AlphaFoldDB" id="A0A3S3SPB3"/>
<proteinExistence type="predicted"/>
<dbReference type="OrthoDB" id="1157001at2"/>
<evidence type="ECO:0000313" key="2">
    <source>
        <dbReference type="Proteomes" id="UP000284120"/>
    </source>
</evidence>
<gene>
    <name evidence="1" type="ORF">DPV69_20010</name>
</gene>
<reference evidence="1 2" key="1">
    <citation type="submission" date="2018-06" db="EMBL/GenBank/DDBJ databases">
        <title>Pedobacter endophyticus sp. nov., an endophytic bacterium isolated from a leaf of Triticum aestivum.</title>
        <authorList>
            <person name="Zhang L."/>
        </authorList>
    </citation>
    <scope>NUCLEOTIDE SEQUENCE [LARGE SCALE GENOMIC DNA]</scope>
    <source>
        <strain evidence="1 2">CM134L-2</strain>
    </source>
</reference>
<comment type="caution">
    <text evidence="1">The sequence shown here is derived from an EMBL/GenBank/DDBJ whole genome shotgun (WGS) entry which is preliminary data.</text>
</comment>
<organism evidence="1 2">
    <name type="scientific">Pedobacter chitinilyticus</name>
    <dbReference type="NCBI Taxonomy" id="2233776"/>
    <lineage>
        <taxon>Bacteria</taxon>
        <taxon>Pseudomonadati</taxon>
        <taxon>Bacteroidota</taxon>
        <taxon>Sphingobacteriia</taxon>
        <taxon>Sphingobacteriales</taxon>
        <taxon>Sphingobacteriaceae</taxon>
        <taxon>Pedobacter</taxon>
    </lineage>
</organism>
<dbReference type="RefSeq" id="WP_113649208.1">
    <property type="nucleotide sequence ID" value="NZ_QMHN01000008.1"/>
</dbReference>
<dbReference type="Gene3D" id="3.40.50.150">
    <property type="entry name" value="Vaccinia Virus protein VP39"/>
    <property type="match status" value="1"/>
</dbReference>